<accession>A0A7J5KXW6</accession>
<dbReference type="AlphaFoldDB" id="A0A7J5KXW6"/>
<name>A0A7J5KXW6_BACSE</name>
<evidence type="ECO:0000313" key="2">
    <source>
        <dbReference type="Proteomes" id="UP000440773"/>
    </source>
</evidence>
<proteinExistence type="predicted"/>
<organism evidence="1 2">
    <name type="scientific">Bacteroides stercoris</name>
    <dbReference type="NCBI Taxonomy" id="46506"/>
    <lineage>
        <taxon>Bacteria</taxon>
        <taxon>Pseudomonadati</taxon>
        <taxon>Bacteroidota</taxon>
        <taxon>Bacteroidia</taxon>
        <taxon>Bacteroidales</taxon>
        <taxon>Bacteroidaceae</taxon>
        <taxon>Bacteroides</taxon>
    </lineage>
</organism>
<protein>
    <submittedName>
        <fullName evidence="1">Uncharacterized protein</fullName>
    </submittedName>
</protein>
<dbReference type="RefSeq" id="WP_151871025.1">
    <property type="nucleotide sequence ID" value="NZ_WCLO01000088.1"/>
</dbReference>
<evidence type="ECO:0000313" key="1">
    <source>
        <dbReference type="EMBL" id="KAB5278603.1"/>
    </source>
</evidence>
<dbReference type="EMBL" id="WCLP01000088">
    <property type="protein sequence ID" value="KAB5278603.1"/>
    <property type="molecule type" value="Genomic_DNA"/>
</dbReference>
<reference evidence="1 2" key="1">
    <citation type="journal article" date="2019" name="Nat. Med.">
        <title>A library of human gut bacterial isolates paired with longitudinal multiomics data enables mechanistic microbiome research.</title>
        <authorList>
            <person name="Poyet M."/>
            <person name="Groussin M."/>
            <person name="Gibbons S.M."/>
            <person name="Avila-Pacheco J."/>
            <person name="Jiang X."/>
            <person name="Kearney S.M."/>
            <person name="Perrotta A.R."/>
            <person name="Berdy B."/>
            <person name="Zhao S."/>
            <person name="Lieberman T.D."/>
            <person name="Swanson P.K."/>
            <person name="Smith M."/>
            <person name="Roesemann S."/>
            <person name="Alexander J.E."/>
            <person name="Rich S.A."/>
            <person name="Livny J."/>
            <person name="Vlamakis H."/>
            <person name="Clish C."/>
            <person name="Bullock K."/>
            <person name="Deik A."/>
            <person name="Scott J."/>
            <person name="Pierce K.A."/>
            <person name="Xavier R.J."/>
            <person name="Alm E.J."/>
        </authorList>
    </citation>
    <scope>NUCLEOTIDE SEQUENCE [LARGE SCALE GENOMIC DNA]</scope>
    <source>
        <strain evidence="1 2">BIOML-A17</strain>
    </source>
</reference>
<comment type="caution">
    <text evidence="1">The sequence shown here is derived from an EMBL/GenBank/DDBJ whole genome shotgun (WGS) entry which is preliminary data.</text>
</comment>
<sequence length="327" mass="38002">MIFLIDKILRGTHRLYVDRYGQYLKPLNRITDPDKASDIIYQQLKSDTPCMIARYGSVEILCVNNYLGIKKFKHNIWKYVTDKSPQFWWNNVGIQNMQNNAGFFPLTEQNLEKFGELMIEDSKQIDILGSWRLEERRLVNVNTVKAVQLLLLEPFHTQTPWTRVLKGKKILVVHPFAKTIQQQYEQRRTLLFKNPDILPEFQLETFQAVQSIGGQSSFNTWFDALQYMKDEIDKRDYDIALIGCGAYGFPLAAHIKRSGKKAVHLGGALQLLFGIKGKRWTNPTYGMKSLPFITENYYNNLMNEFWTSPAITEKPLNANNVEGACYW</sequence>
<gene>
    <name evidence="1" type="ORF">F9962_18210</name>
</gene>
<dbReference type="Proteomes" id="UP000440773">
    <property type="component" value="Unassembled WGS sequence"/>
</dbReference>